<keyword evidence="1" id="KW-0479">Metal-binding</keyword>
<evidence type="ECO:0000256" key="1">
    <source>
        <dbReference type="ARBA" id="ARBA00022723"/>
    </source>
</evidence>
<accession>A0A7G9GMM2</accession>
<dbReference type="InterPro" id="IPR011051">
    <property type="entry name" value="RmlC_Cupin_sf"/>
</dbReference>
<proteinExistence type="predicted"/>
<dbReference type="AlphaFoldDB" id="A0A7G9GMM2"/>
<dbReference type="SUPFAM" id="SSF51182">
    <property type="entry name" value="RmlC-like cupins"/>
    <property type="match status" value="1"/>
</dbReference>
<dbReference type="Pfam" id="PF07883">
    <property type="entry name" value="Cupin_2"/>
    <property type="match status" value="1"/>
</dbReference>
<dbReference type="InterPro" id="IPR014710">
    <property type="entry name" value="RmlC-like_jellyroll"/>
</dbReference>
<dbReference type="CDD" id="cd02221">
    <property type="entry name" value="cupin_TM1287-like"/>
    <property type="match status" value="1"/>
</dbReference>
<dbReference type="InterPro" id="IPR051610">
    <property type="entry name" value="GPI/OXD"/>
</dbReference>
<dbReference type="PANTHER" id="PTHR35848">
    <property type="entry name" value="OXALATE-BINDING PROTEIN"/>
    <property type="match status" value="1"/>
</dbReference>
<dbReference type="InterPro" id="IPR013096">
    <property type="entry name" value="Cupin_2"/>
</dbReference>
<dbReference type="GO" id="GO:0046872">
    <property type="term" value="F:metal ion binding"/>
    <property type="evidence" value="ECO:0007669"/>
    <property type="project" value="UniProtKB-KW"/>
</dbReference>
<dbReference type="RefSeq" id="WP_117453687.1">
    <property type="nucleotide sequence ID" value="NZ_CP060636.1"/>
</dbReference>
<evidence type="ECO:0000313" key="4">
    <source>
        <dbReference type="Proteomes" id="UP000515856"/>
    </source>
</evidence>
<sequence length="115" mass="13181">MKQKVEDYFERCGGKGWMHIERLLVPEELGPHVKMYAKVTIDPHSSLGYHEHHGDGESYYILEGEAIYQDHDKKRILKPGDVTFTADGFGHGIENPKDTPLVFMALIINNDERLD</sequence>
<organism evidence="3 4">
    <name type="scientific">[Eubacterium] hominis</name>
    <dbReference type="NCBI Taxonomy" id="2764325"/>
    <lineage>
        <taxon>Bacteria</taxon>
        <taxon>Bacillati</taxon>
        <taxon>Bacillota</taxon>
        <taxon>Erysipelotrichia</taxon>
        <taxon>Erysipelotrichales</taxon>
        <taxon>Erysipelotrichaceae</taxon>
        <taxon>Amedibacillus</taxon>
    </lineage>
</organism>
<keyword evidence="4" id="KW-1185">Reference proteome</keyword>
<reference evidence="3 4" key="1">
    <citation type="submission" date="2020-08" db="EMBL/GenBank/DDBJ databases">
        <authorList>
            <person name="Liu C."/>
            <person name="Sun Q."/>
        </authorList>
    </citation>
    <scope>NUCLEOTIDE SEQUENCE [LARGE SCALE GENOMIC DNA]</scope>
    <source>
        <strain evidence="3 4">NSJ-61</strain>
    </source>
</reference>
<dbReference type="EMBL" id="CP060636">
    <property type="protein sequence ID" value="QNM12054.1"/>
    <property type="molecule type" value="Genomic_DNA"/>
</dbReference>
<gene>
    <name evidence="3" type="ORF">H9Q80_17705</name>
</gene>
<dbReference type="PANTHER" id="PTHR35848:SF6">
    <property type="entry name" value="CUPIN TYPE-2 DOMAIN-CONTAINING PROTEIN"/>
    <property type="match status" value="1"/>
</dbReference>
<protein>
    <submittedName>
        <fullName evidence="3">Cupin domain-containing protein</fullName>
    </submittedName>
</protein>
<dbReference type="Proteomes" id="UP000515856">
    <property type="component" value="Chromosome"/>
</dbReference>
<dbReference type="Gene3D" id="2.60.120.10">
    <property type="entry name" value="Jelly Rolls"/>
    <property type="match status" value="1"/>
</dbReference>
<evidence type="ECO:0000313" key="3">
    <source>
        <dbReference type="EMBL" id="QNM12054.1"/>
    </source>
</evidence>
<evidence type="ECO:0000259" key="2">
    <source>
        <dbReference type="Pfam" id="PF07883"/>
    </source>
</evidence>
<feature type="domain" description="Cupin type-2" evidence="2">
    <location>
        <begin position="39"/>
        <end position="105"/>
    </location>
</feature>
<dbReference type="KEGG" id="ehn:H9Q80_17705"/>
<name>A0A7G9GMM2_9FIRM</name>